<proteinExistence type="predicted"/>
<dbReference type="Gene3D" id="3.40.50.150">
    <property type="entry name" value="Vaccinia Virus protein VP39"/>
    <property type="match status" value="1"/>
</dbReference>
<dbReference type="Proteomes" id="UP001576774">
    <property type="component" value="Unassembled WGS sequence"/>
</dbReference>
<comment type="caution">
    <text evidence="1">The sequence shown here is derived from an EMBL/GenBank/DDBJ whole genome shotgun (WGS) entry which is preliminary data.</text>
</comment>
<dbReference type="PANTHER" id="PTHR12787">
    <property type="entry name" value="RIBOSOMAL RNA-PROCESSING PROTEIN 8"/>
    <property type="match status" value="1"/>
</dbReference>
<dbReference type="PANTHER" id="PTHR12787:SF0">
    <property type="entry name" value="RIBOSOMAL RNA-PROCESSING PROTEIN 8"/>
    <property type="match status" value="1"/>
</dbReference>
<organism evidence="1 2">
    <name type="scientific">Floridaenema aerugineum BLCC-F46</name>
    <dbReference type="NCBI Taxonomy" id="3153654"/>
    <lineage>
        <taxon>Bacteria</taxon>
        <taxon>Bacillati</taxon>
        <taxon>Cyanobacteriota</taxon>
        <taxon>Cyanophyceae</taxon>
        <taxon>Oscillatoriophycideae</taxon>
        <taxon>Aerosakkonematales</taxon>
        <taxon>Aerosakkonemataceae</taxon>
        <taxon>Floridanema</taxon>
        <taxon>Floridanema aerugineum</taxon>
    </lineage>
</organism>
<dbReference type="SUPFAM" id="SSF53335">
    <property type="entry name" value="S-adenosyl-L-methionine-dependent methyltransferases"/>
    <property type="match status" value="1"/>
</dbReference>
<dbReference type="InterPro" id="IPR007823">
    <property type="entry name" value="RRP8"/>
</dbReference>
<protein>
    <recommendedName>
        <fullName evidence="3">Ribosomal RNA-processing protein 8</fullName>
    </recommendedName>
</protein>
<evidence type="ECO:0008006" key="3">
    <source>
        <dbReference type="Google" id="ProtNLM"/>
    </source>
</evidence>
<sequence>MVIPLTFATVNGEHWSWCESKMQRLRFKKSIADAAVDGVVPEGHLRTPAQAYQDVITWLERLETGELQIITRPKIIIPIPDTDPADVQRRLQRYGDFSQMNRLWNQTHSAKTHQRLQENPEEWAQYHTLYKESRKDWAIVPYEEMIRWCQQESSYIIGDFGCGEAKLAEAISDRHTVYSFDHIAINNNVIACDMSHVPLNDEELGVAIFSLSLMGSNFTDYLREARRTLKLDGQLHIIEATSRFGDKDQFCADLEALGFAIIRVEDMWKFTHITARKTYRKPQAGVELKF</sequence>
<dbReference type="RefSeq" id="WP_413271284.1">
    <property type="nucleotide sequence ID" value="NZ_JBHFNQ010000115.1"/>
</dbReference>
<name>A0ABV4X5Z2_9CYAN</name>
<gene>
    <name evidence="1" type="ORF">ACE1CC_15250</name>
</gene>
<keyword evidence="2" id="KW-1185">Reference proteome</keyword>
<dbReference type="Pfam" id="PF05148">
    <property type="entry name" value="Methyltransf_8"/>
    <property type="match status" value="1"/>
</dbReference>
<reference evidence="1 2" key="1">
    <citation type="submission" date="2024-09" db="EMBL/GenBank/DDBJ databases">
        <title>Floridaenema gen nov. (Aerosakkonemataceae, Aerosakkonematales ord. nov., Cyanobacteria) from benthic tropical and subtropical fresh waters, with the description of four new species.</title>
        <authorList>
            <person name="Moretto J.A."/>
            <person name="Berthold D.E."/>
            <person name="Lefler F.W."/>
            <person name="Huang I.-S."/>
            <person name="Laughinghouse H. IV."/>
        </authorList>
    </citation>
    <scope>NUCLEOTIDE SEQUENCE [LARGE SCALE GENOMIC DNA]</scope>
    <source>
        <strain evidence="1 2">BLCC-F46</strain>
    </source>
</reference>
<accession>A0ABV4X5Z2</accession>
<evidence type="ECO:0000313" key="2">
    <source>
        <dbReference type="Proteomes" id="UP001576774"/>
    </source>
</evidence>
<evidence type="ECO:0000313" key="1">
    <source>
        <dbReference type="EMBL" id="MFB2878207.1"/>
    </source>
</evidence>
<dbReference type="EMBL" id="JBHFNQ010000115">
    <property type="protein sequence ID" value="MFB2878207.1"/>
    <property type="molecule type" value="Genomic_DNA"/>
</dbReference>
<dbReference type="InterPro" id="IPR029063">
    <property type="entry name" value="SAM-dependent_MTases_sf"/>
</dbReference>